<comment type="caution">
    <text evidence="1">The sequence shown here is derived from an EMBL/GenBank/DDBJ whole genome shotgun (WGS) entry which is preliminary data.</text>
</comment>
<evidence type="ECO:0000313" key="1">
    <source>
        <dbReference type="EMBL" id="GJB94261.1"/>
    </source>
</evidence>
<reference evidence="1 2" key="1">
    <citation type="submission" date="2021-07" db="EMBL/GenBank/DDBJ databases">
        <title>Draft genome sequence of carbapenem-resistant Aeromonas spp. in Japan.</title>
        <authorList>
            <person name="Maehana S."/>
            <person name="Suzuki M."/>
            <person name="Kitasato H."/>
        </authorList>
    </citation>
    <scope>NUCLEOTIDE SEQUENCE [LARGE SCALE GENOMIC DNA]</scope>
    <source>
        <strain evidence="1 2">KAM382</strain>
    </source>
</reference>
<dbReference type="AlphaFoldDB" id="A0ABD0BDL3"/>
<dbReference type="Proteomes" id="UP000737420">
    <property type="component" value="Unassembled WGS sequence"/>
</dbReference>
<proteinExistence type="predicted"/>
<dbReference type="EMBL" id="BPOP01000087">
    <property type="protein sequence ID" value="GJB94261.1"/>
    <property type="molecule type" value="Genomic_DNA"/>
</dbReference>
<dbReference type="RefSeq" id="WP_203762937.1">
    <property type="nucleotide sequence ID" value="NZ_AP024402.1"/>
</dbReference>
<sequence length="127" mass="14402">MNKKEKINKYATQLISELNPRLGSDIQVNIVIYTPKSNGGVVEVKLDRTNKKEIKKIKFDQSYSNVNNILNKIPQKFISGDLGNIKFSGTNISLEDNRILVIKGDDEHWSESDAKKDINSVFHAKVK</sequence>
<organism evidence="1 2">
    <name type="scientific">Aeromonas caviae</name>
    <name type="common">Aeromonas punctata</name>
    <dbReference type="NCBI Taxonomy" id="648"/>
    <lineage>
        <taxon>Bacteria</taxon>
        <taxon>Pseudomonadati</taxon>
        <taxon>Pseudomonadota</taxon>
        <taxon>Gammaproteobacteria</taxon>
        <taxon>Aeromonadales</taxon>
        <taxon>Aeromonadaceae</taxon>
        <taxon>Aeromonas</taxon>
    </lineage>
</organism>
<name>A0ABD0BDL3_AERCA</name>
<protein>
    <submittedName>
        <fullName evidence="1">Uncharacterized protein</fullName>
    </submittedName>
</protein>
<gene>
    <name evidence="1" type="ORF">KAM382_43220</name>
</gene>
<accession>A0ABD0BDL3</accession>
<evidence type="ECO:0000313" key="2">
    <source>
        <dbReference type="Proteomes" id="UP000737420"/>
    </source>
</evidence>